<reference evidence="1 2" key="1">
    <citation type="journal article" date="2015" name="Sci. Rep.">
        <title>The power of single molecule real-time sequencing technology in the de novo assembly of a eukaryotic genome.</title>
        <authorList>
            <person name="Sakai H."/>
            <person name="Naito K."/>
            <person name="Ogiso-Tanaka E."/>
            <person name="Takahashi Y."/>
            <person name="Iseki K."/>
            <person name="Muto C."/>
            <person name="Satou K."/>
            <person name="Teruya K."/>
            <person name="Shiroma A."/>
            <person name="Shimoji M."/>
            <person name="Hirano T."/>
            <person name="Itoh T."/>
            <person name="Kaga A."/>
            <person name="Tomooka N."/>
        </authorList>
    </citation>
    <scope>NUCLEOTIDE SEQUENCE [LARGE SCALE GENOMIC DNA]</scope>
    <source>
        <strain evidence="2">cv. Shumari</strain>
    </source>
</reference>
<evidence type="ECO:0000313" key="1">
    <source>
        <dbReference type="EMBL" id="BAT83848.1"/>
    </source>
</evidence>
<evidence type="ECO:0000313" key="2">
    <source>
        <dbReference type="Proteomes" id="UP000291084"/>
    </source>
</evidence>
<accession>A0A0S3RTF7</accession>
<organism evidence="1 2">
    <name type="scientific">Vigna angularis var. angularis</name>
    <dbReference type="NCBI Taxonomy" id="157739"/>
    <lineage>
        <taxon>Eukaryota</taxon>
        <taxon>Viridiplantae</taxon>
        <taxon>Streptophyta</taxon>
        <taxon>Embryophyta</taxon>
        <taxon>Tracheophyta</taxon>
        <taxon>Spermatophyta</taxon>
        <taxon>Magnoliopsida</taxon>
        <taxon>eudicotyledons</taxon>
        <taxon>Gunneridae</taxon>
        <taxon>Pentapetalae</taxon>
        <taxon>rosids</taxon>
        <taxon>fabids</taxon>
        <taxon>Fabales</taxon>
        <taxon>Fabaceae</taxon>
        <taxon>Papilionoideae</taxon>
        <taxon>50 kb inversion clade</taxon>
        <taxon>NPAAA clade</taxon>
        <taxon>indigoferoid/millettioid clade</taxon>
        <taxon>Phaseoleae</taxon>
        <taxon>Vigna</taxon>
    </lineage>
</organism>
<dbReference type="EMBL" id="AP015037">
    <property type="protein sequence ID" value="BAT83848.1"/>
    <property type="molecule type" value="Genomic_DNA"/>
</dbReference>
<dbReference type="Proteomes" id="UP000291084">
    <property type="component" value="Chromosome 4"/>
</dbReference>
<proteinExistence type="predicted"/>
<gene>
    <name evidence="1" type="primary">Vigan.04G108400</name>
    <name evidence="1" type="ORF">VIGAN_04108400</name>
</gene>
<dbReference type="AlphaFoldDB" id="A0A0S3RTF7"/>
<protein>
    <submittedName>
        <fullName evidence="1">Uncharacterized protein</fullName>
    </submittedName>
</protein>
<name>A0A0S3RTF7_PHAAN</name>
<keyword evidence="2" id="KW-1185">Reference proteome</keyword>
<sequence>MKLKLENVVLGLKKEGDSDFSLVLAGYLVELVEPGGVGVVIACKVMKVGFPDIINLGSMVGSPNGLDDQPLGASLSLKGPIMGVGGSKPFVKHHAHILRIRFCRFSVDEARFGQPLVVGLVPALQELLSGVEH</sequence>